<comment type="caution">
    <text evidence="4">The sequence shown here is derived from an EMBL/GenBank/DDBJ whole genome shotgun (WGS) entry which is preliminary data.</text>
</comment>
<keyword evidence="2" id="KW-0732">Signal</keyword>
<dbReference type="EMBL" id="SPUM01000108">
    <property type="protein sequence ID" value="TFW30709.1"/>
    <property type="molecule type" value="Genomic_DNA"/>
</dbReference>
<dbReference type="Pfam" id="PF01522">
    <property type="entry name" value="Polysacc_deac_1"/>
    <property type="match status" value="2"/>
</dbReference>
<gene>
    <name evidence="4" type="ORF">E4O92_16050</name>
</gene>
<dbReference type="Gene3D" id="3.20.20.370">
    <property type="entry name" value="Glycoside hydrolase/deacetylase"/>
    <property type="match status" value="1"/>
</dbReference>
<dbReference type="OrthoDB" id="9814639at2"/>
<evidence type="ECO:0000313" key="5">
    <source>
        <dbReference type="Proteomes" id="UP000297258"/>
    </source>
</evidence>
<protein>
    <submittedName>
        <fullName evidence="4">Polysaccharide deacetylase family protein</fullName>
    </submittedName>
</protein>
<evidence type="ECO:0000256" key="2">
    <source>
        <dbReference type="ARBA" id="ARBA00022729"/>
    </source>
</evidence>
<dbReference type="SUPFAM" id="SSF88713">
    <property type="entry name" value="Glycoside hydrolase/deacetylase"/>
    <property type="match status" value="1"/>
</dbReference>
<dbReference type="AlphaFoldDB" id="A0A4Y9SZA8"/>
<feature type="domain" description="NodB homology" evidence="3">
    <location>
        <begin position="96"/>
        <end position="339"/>
    </location>
</feature>
<name>A0A4Y9SZA8_9BURK</name>
<proteinExistence type="predicted"/>
<dbReference type="PANTHER" id="PTHR34216">
    <property type="match status" value="1"/>
</dbReference>
<dbReference type="InterPro" id="IPR051398">
    <property type="entry name" value="Polysacch_Deacetylase"/>
</dbReference>
<dbReference type="GO" id="GO:0005576">
    <property type="term" value="C:extracellular region"/>
    <property type="evidence" value="ECO:0007669"/>
    <property type="project" value="UniProtKB-SubCell"/>
</dbReference>
<dbReference type="CDD" id="cd10918">
    <property type="entry name" value="CE4_NodB_like_5s_6s"/>
    <property type="match status" value="1"/>
</dbReference>
<dbReference type="GO" id="GO:0005975">
    <property type="term" value="P:carbohydrate metabolic process"/>
    <property type="evidence" value="ECO:0007669"/>
    <property type="project" value="InterPro"/>
</dbReference>
<dbReference type="InterPro" id="IPR011330">
    <property type="entry name" value="Glyco_hydro/deAcase_b/a-brl"/>
</dbReference>
<comment type="subcellular location">
    <subcellularLocation>
        <location evidence="1">Secreted</location>
    </subcellularLocation>
</comment>
<dbReference type="InterPro" id="IPR002509">
    <property type="entry name" value="NODB_dom"/>
</dbReference>
<dbReference type="PROSITE" id="PS51677">
    <property type="entry name" value="NODB"/>
    <property type="match status" value="1"/>
</dbReference>
<evidence type="ECO:0000313" key="4">
    <source>
        <dbReference type="EMBL" id="TFW30709.1"/>
    </source>
</evidence>
<evidence type="ECO:0000256" key="1">
    <source>
        <dbReference type="ARBA" id="ARBA00004613"/>
    </source>
</evidence>
<sequence>MDRPVDASQTYLRAAPEGSSGSLLGKALMRMLSPGGQQGLSILIYHRVLDHPDPLFPGEVDRAEFDRQLRLLKSIFNVIPLPDAVRHLHEGTLPPRAACITFDDGYADNAQNALPLLLAHGLHATFFVATGFLDGGRMWNDTVIELARRAQGEIDARGIKLGLHPAGTVKERQAAIGALIGQLKYLPLTERLEQVARLADAVGCALPNDLMMSSNQVRQLHRCGMEIGGHTVRHPILARLDLDAARAEIANGKRALEDLTGAPVRLFAYPNGKPGTDYRAEHVQMVRELGFEAAVSTAWGAQRGATDLYQLPRFTPWDRGRLRFTLRLAQNLRVPAERA</sequence>
<reference evidence="4 5" key="1">
    <citation type="submission" date="2019-03" db="EMBL/GenBank/DDBJ databases">
        <title>Draft genome of Massilia hortus sp. nov., a novel bacterial species of the Oxalobacteraceae family.</title>
        <authorList>
            <person name="Peta V."/>
            <person name="Raths R."/>
            <person name="Bucking H."/>
        </authorList>
    </citation>
    <scope>NUCLEOTIDE SEQUENCE [LARGE SCALE GENOMIC DNA]</scope>
    <source>
        <strain evidence="4 5">ONC3</strain>
    </source>
</reference>
<organism evidence="4 5">
    <name type="scientific">Massilia horti</name>
    <dbReference type="NCBI Taxonomy" id="2562153"/>
    <lineage>
        <taxon>Bacteria</taxon>
        <taxon>Pseudomonadati</taxon>
        <taxon>Pseudomonadota</taxon>
        <taxon>Betaproteobacteria</taxon>
        <taxon>Burkholderiales</taxon>
        <taxon>Oxalobacteraceae</taxon>
        <taxon>Telluria group</taxon>
        <taxon>Massilia</taxon>
    </lineage>
</organism>
<keyword evidence="5" id="KW-1185">Reference proteome</keyword>
<evidence type="ECO:0000259" key="3">
    <source>
        <dbReference type="PROSITE" id="PS51677"/>
    </source>
</evidence>
<dbReference type="Proteomes" id="UP000297258">
    <property type="component" value="Unassembled WGS sequence"/>
</dbReference>
<dbReference type="PANTHER" id="PTHR34216:SF3">
    <property type="entry name" value="POLY-BETA-1,6-N-ACETYL-D-GLUCOSAMINE N-DEACETYLASE"/>
    <property type="match status" value="1"/>
</dbReference>
<accession>A0A4Y9SZA8</accession>
<dbReference type="GO" id="GO:0016810">
    <property type="term" value="F:hydrolase activity, acting on carbon-nitrogen (but not peptide) bonds"/>
    <property type="evidence" value="ECO:0007669"/>
    <property type="project" value="InterPro"/>
</dbReference>